<keyword evidence="1" id="KW-1133">Transmembrane helix</keyword>
<gene>
    <name evidence="2" type="ORF">HYG86_04555</name>
</gene>
<keyword evidence="3" id="KW-1185">Reference proteome</keyword>
<dbReference type="Proteomes" id="UP000516160">
    <property type="component" value="Chromosome"/>
</dbReference>
<keyword evidence="1" id="KW-0812">Transmembrane</keyword>
<accession>A0A7G9W5Y1</accession>
<name>A0A7G9W5Y1_ALKCA</name>
<reference evidence="2 3" key="1">
    <citation type="submission" date="2020-07" db="EMBL/GenBank/DDBJ databases">
        <title>Alkalicella. sp. LB2 genome.</title>
        <authorList>
            <person name="Postec A."/>
            <person name="Quemeneur M."/>
        </authorList>
    </citation>
    <scope>NUCLEOTIDE SEQUENCE [LARGE SCALE GENOMIC DNA]</scope>
    <source>
        <strain evidence="2 3">LB2</strain>
    </source>
</reference>
<proteinExistence type="predicted"/>
<evidence type="ECO:0000313" key="2">
    <source>
        <dbReference type="EMBL" id="QNO14093.1"/>
    </source>
</evidence>
<feature type="transmembrane region" description="Helical" evidence="1">
    <location>
        <begin position="47"/>
        <end position="65"/>
    </location>
</feature>
<evidence type="ECO:0000256" key="1">
    <source>
        <dbReference type="SAM" id="Phobius"/>
    </source>
</evidence>
<dbReference type="AlphaFoldDB" id="A0A7G9W5Y1"/>
<protein>
    <submittedName>
        <fullName evidence="2">Uncharacterized protein</fullName>
    </submittedName>
</protein>
<evidence type="ECO:0000313" key="3">
    <source>
        <dbReference type="Proteomes" id="UP000516160"/>
    </source>
</evidence>
<organism evidence="2 3">
    <name type="scientific">Alkalicella caledoniensis</name>
    <dbReference type="NCBI Taxonomy" id="2731377"/>
    <lineage>
        <taxon>Bacteria</taxon>
        <taxon>Bacillati</taxon>
        <taxon>Bacillota</taxon>
        <taxon>Clostridia</taxon>
        <taxon>Eubacteriales</taxon>
        <taxon>Proteinivoracaceae</taxon>
        <taxon>Alkalicella</taxon>
    </lineage>
</organism>
<keyword evidence="1" id="KW-0472">Membrane</keyword>
<dbReference type="EMBL" id="CP058559">
    <property type="protein sequence ID" value="QNO14093.1"/>
    <property type="molecule type" value="Genomic_DNA"/>
</dbReference>
<dbReference type="KEGG" id="acae:HYG86_04555"/>
<sequence length="66" mass="7338">MIMVIVIFIGIVMFALGLTMIRKKSITENILDVIIDSLTGTFFFSEVGLMLFGLLLIVLGLVELFN</sequence>
<dbReference type="RefSeq" id="WP_213167755.1">
    <property type="nucleotide sequence ID" value="NZ_CP058559.1"/>
</dbReference>